<feature type="domain" description="Nuclear receptor" evidence="9">
    <location>
        <begin position="6"/>
        <end position="84"/>
    </location>
</feature>
<dbReference type="SMART" id="SM00399">
    <property type="entry name" value="ZnF_C4"/>
    <property type="match status" value="1"/>
</dbReference>
<dbReference type="PANTHER" id="PTHR46011">
    <property type="entry name" value="NUCLEAR HORMONE RECEPTOR FAMILY MEMBER NHR-86-RELATED"/>
    <property type="match status" value="1"/>
</dbReference>
<evidence type="ECO:0000256" key="1">
    <source>
        <dbReference type="ARBA" id="ARBA00022723"/>
    </source>
</evidence>
<dbReference type="InterPro" id="IPR001628">
    <property type="entry name" value="Znf_hrmn_rcpt"/>
</dbReference>
<evidence type="ECO:0000256" key="4">
    <source>
        <dbReference type="ARBA" id="ARBA00023015"/>
    </source>
</evidence>
<dbReference type="PANTHER" id="PTHR46011:SF6">
    <property type="entry name" value="HIGH ZINC ACTIVATED NUCLEAR RECEPTOR PROTEIN"/>
    <property type="match status" value="1"/>
</dbReference>
<proteinExistence type="predicted"/>
<evidence type="ECO:0008006" key="13">
    <source>
        <dbReference type="Google" id="ProtNLM"/>
    </source>
</evidence>
<evidence type="ECO:0000259" key="10">
    <source>
        <dbReference type="PROSITE" id="PS51843"/>
    </source>
</evidence>
<dbReference type="Pfam" id="PF00104">
    <property type="entry name" value="Hormone_recep"/>
    <property type="match status" value="1"/>
</dbReference>
<sequence>MSEASGSQCLVCTAPISSIHLGMDTCRACAAFFKRAKTTGRVYPCIKADRACGILRDIYGKITCRRCRFDKCVAIGMEYDGILRLRRNPTVRIIQRIKQESRACIERRREQELKLIIGHDGHNRMSHPTEELYDIHIDTVYEIYHIFIAEAHTFFRNVFPALSLLSVREQEFIFKDYVSKMRMIEEYHRTFELFGDQKRYIICSVMTCFDIDRPYEGMGEMENAQFLASYTKAYADDQSDICSPLFKKCALTEPEYFALMALAITEVDNSCEISEKAQIILDRYRQEVLEDLQSYYQKKLGLKDFSTRLGNLMSFNHIFQECKSLFKVFFRFHATIFDMFTTDNLMKEICL</sequence>
<reference evidence="11" key="1">
    <citation type="submission" date="2023-10" db="EMBL/GenBank/DDBJ databases">
        <title>Genome assembly of Pristionchus species.</title>
        <authorList>
            <person name="Yoshida K."/>
            <person name="Sommer R.J."/>
        </authorList>
    </citation>
    <scope>NUCLEOTIDE SEQUENCE</scope>
    <source>
        <strain evidence="11">RS0144</strain>
    </source>
</reference>
<evidence type="ECO:0000256" key="2">
    <source>
        <dbReference type="ARBA" id="ARBA00022771"/>
    </source>
</evidence>
<keyword evidence="12" id="KW-1185">Reference proteome</keyword>
<dbReference type="Pfam" id="PF00105">
    <property type="entry name" value="zf-C4"/>
    <property type="match status" value="1"/>
</dbReference>
<dbReference type="SUPFAM" id="SSF57716">
    <property type="entry name" value="Glucocorticoid receptor-like (DNA-binding domain)"/>
    <property type="match status" value="1"/>
</dbReference>
<dbReference type="AlphaFoldDB" id="A0AAV5SSD2"/>
<dbReference type="Proteomes" id="UP001432027">
    <property type="component" value="Unassembled WGS sequence"/>
</dbReference>
<keyword evidence="8" id="KW-0539">Nucleus</keyword>
<name>A0AAV5SSD2_9BILA</name>
<keyword evidence="7" id="KW-0675">Receptor</keyword>
<dbReference type="GO" id="GO:0043565">
    <property type="term" value="F:sequence-specific DNA binding"/>
    <property type="evidence" value="ECO:0007669"/>
    <property type="project" value="InterPro"/>
</dbReference>
<evidence type="ECO:0000256" key="7">
    <source>
        <dbReference type="ARBA" id="ARBA00023170"/>
    </source>
</evidence>
<protein>
    <recommendedName>
        <fullName evidence="13">Nuclear receptor</fullName>
    </recommendedName>
</protein>
<organism evidence="11 12">
    <name type="scientific">Pristionchus entomophagus</name>
    <dbReference type="NCBI Taxonomy" id="358040"/>
    <lineage>
        <taxon>Eukaryota</taxon>
        <taxon>Metazoa</taxon>
        <taxon>Ecdysozoa</taxon>
        <taxon>Nematoda</taxon>
        <taxon>Chromadorea</taxon>
        <taxon>Rhabditida</taxon>
        <taxon>Rhabditina</taxon>
        <taxon>Diplogasteromorpha</taxon>
        <taxon>Diplogasteroidea</taxon>
        <taxon>Neodiplogasteridae</taxon>
        <taxon>Pristionchus</taxon>
    </lineage>
</organism>
<keyword evidence="1" id="KW-0479">Metal-binding</keyword>
<dbReference type="Gene3D" id="1.10.565.10">
    <property type="entry name" value="Retinoid X Receptor"/>
    <property type="match status" value="1"/>
</dbReference>
<keyword evidence="3" id="KW-0862">Zinc</keyword>
<dbReference type="PROSITE" id="PS51843">
    <property type="entry name" value="NR_LBD"/>
    <property type="match status" value="1"/>
</dbReference>
<dbReference type="PRINTS" id="PR00047">
    <property type="entry name" value="STROIDFINGER"/>
</dbReference>
<evidence type="ECO:0000256" key="5">
    <source>
        <dbReference type="ARBA" id="ARBA00023125"/>
    </source>
</evidence>
<dbReference type="GO" id="GO:0005634">
    <property type="term" value="C:nucleus"/>
    <property type="evidence" value="ECO:0007669"/>
    <property type="project" value="TreeGrafter"/>
</dbReference>
<dbReference type="EMBL" id="BTSX01000002">
    <property type="protein sequence ID" value="GMS86291.1"/>
    <property type="molecule type" value="Genomic_DNA"/>
</dbReference>
<dbReference type="GO" id="GO:0003700">
    <property type="term" value="F:DNA-binding transcription factor activity"/>
    <property type="evidence" value="ECO:0007669"/>
    <property type="project" value="InterPro"/>
</dbReference>
<feature type="domain" description="NR LBD" evidence="10">
    <location>
        <begin position="110"/>
        <end position="351"/>
    </location>
</feature>
<evidence type="ECO:0000259" key="9">
    <source>
        <dbReference type="PROSITE" id="PS51030"/>
    </source>
</evidence>
<dbReference type="InterPro" id="IPR013088">
    <property type="entry name" value="Znf_NHR/GATA"/>
</dbReference>
<dbReference type="SMART" id="SM00430">
    <property type="entry name" value="HOLI"/>
    <property type="match status" value="1"/>
</dbReference>
<keyword evidence="2" id="KW-0863">Zinc-finger</keyword>
<dbReference type="InterPro" id="IPR000536">
    <property type="entry name" value="Nucl_hrmn_rcpt_lig-bd"/>
</dbReference>
<evidence type="ECO:0000313" key="11">
    <source>
        <dbReference type="EMBL" id="GMS86291.1"/>
    </source>
</evidence>
<gene>
    <name evidence="11" type="ORF">PENTCL1PPCAC_8466</name>
</gene>
<keyword evidence="4" id="KW-0805">Transcription regulation</keyword>
<evidence type="ECO:0000256" key="6">
    <source>
        <dbReference type="ARBA" id="ARBA00023163"/>
    </source>
</evidence>
<comment type="caution">
    <text evidence="11">The sequence shown here is derived from an EMBL/GenBank/DDBJ whole genome shotgun (WGS) entry which is preliminary data.</text>
</comment>
<dbReference type="GO" id="GO:0008270">
    <property type="term" value="F:zinc ion binding"/>
    <property type="evidence" value="ECO:0007669"/>
    <property type="project" value="UniProtKB-KW"/>
</dbReference>
<dbReference type="InterPro" id="IPR035500">
    <property type="entry name" value="NHR-like_dom_sf"/>
</dbReference>
<evidence type="ECO:0000256" key="3">
    <source>
        <dbReference type="ARBA" id="ARBA00022833"/>
    </source>
</evidence>
<accession>A0AAV5SSD2</accession>
<keyword evidence="6" id="KW-0804">Transcription</keyword>
<dbReference type="PROSITE" id="PS51030">
    <property type="entry name" value="NUCLEAR_REC_DBD_2"/>
    <property type="match status" value="1"/>
</dbReference>
<evidence type="ECO:0000313" key="12">
    <source>
        <dbReference type="Proteomes" id="UP001432027"/>
    </source>
</evidence>
<dbReference type="SUPFAM" id="SSF48508">
    <property type="entry name" value="Nuclear receptor ligand-binding domain"/>
    <property type="match status" value="1"/>
</dbReference>
<keyword evidence="5" id="KW-0238">DNA-binding</keyword>
<evidence type="ECO:0000256" key="8">
    <source>
        <dbReference type="ARBA" id="ARBA00023242"/>
    </source>
</evidence>
<dbReference type="Gene3D" id="3.30.50.10">
    <property type="entry name" value="Erythroid Transcription Factor GATA-1, subunit A"/>
    <property type="match status" value="1"/>
</dbReference>